<sequence length="110" mass="12086">MFTNTSDSCIPGPHSDCLLCWHNPSQQGAVCWQQQDGDVVGEAKMGVRRGSVRTLDVRVHTVQSIISPCRNGDVLLKTGQSVRQFHVIKVPSNHFVCSKLMVHVAPSVPH</sequence>
<comment type="caution">
    <text evidence="1">The sequence shown here is derived from an EMBL/GenBank/DDBJ whole genome shotgun (WGS) entry which is preliminary data.</text>
</comment>
<evidence type="ECO:0000313" key="1">
    <source>
        <dbReference type="EMBL" id="MEQ2204515.1"/>
    </source>
</evidence>
<organism evidence="1 2">
    <name type="scientific">Xenoophorus captivus</name>
    <dbReference type="NCBI Taxonomy" id="1517983"/>
    <lineage>
        <taxon>Eukaryota</taxon>
        <taxon>Metazoa</taxon>
        <taxon>Chordata</taxon>
        <taxon>Craniata</taxon>
        <taxon>Vertebrata</taxon>
        <taxon>Euteleostomi</taxon>
        <taxon>Actinopterygii</taxon>
        <taxon>Neopterygii</taxon>
        <taxon>Teleostei</taxon>
        <taxon>Neoteleostei</taxon>
        <taxon>Acanthomorphata</taxon>
        <taxon>Ovalentaria</taxon>
        <taxon>Atherinomorphae</taxon>
        <taxon>Cyprinodontiformes</taxon>
        <taxon>Goodeidae</taxon>
        <taxon>Xenoophorus</taxon>
    </lineage>
</organism>
<dbReference type="EMBL" id="JAHRIN010036591">
    <property type="protein sequence ID" value="MEQ2204515.1"/>
    <property type="molecule type" value="Genomic_DNA"/>
</dbReference>
<accession>A0ABV0R8U1</accession>
<gene>
    <name evidence="1" type="ORF">XENOCAPTIV_014378</name>
</gene>
<keyword evidence="2" id="KW-1185">Reference proteome</keyword>
<evidence type="ECO:0000313" key="2">
    <source>
        <dbReference type="Proteomes" id="UP001434883"/>
    </source>
</evidence>
<proteinExistence type="predicted"/>
<protein>
    <submittedName>
        <fullName evidence="1">Uncharacterized protein</fullName>
    </submittedName>
</protein>
<reference evidence="1 2" key="1">
    <citation type="submission" date="2021-06" db="EMBL/GenBank/DDBJ databases">
        <authorList>
            <person name="Palmer J.M."/>
        </authorList>
    </citation>
    <scope>NUCLEOTIDE SEQUENCE [LARGE SCALE GENOMIC DNA]</scope>
    <source>
        <strain evidence="1 2">XC_2019</strain>
        <tissue evidence="1">Muscle</tissue>
    </source>
</reference>
<dbReference type="Proteomes" id="UP001434883">
    <property type="component" value="Unassembled WGS sequence"/>
</dbReference>
<name>A0ABV0R8U1_9TELE</name>